<feature type="domain" description="DUF427" evidence="1">
    <location>
        <begin position="169"/>
        <end position="262"/>
    </location>
</feature>
<proteinExistence type="predicted"/>
<dbReference type="STRING" id="1283841.A0A084QV66"/>
<evidence type="ECO:0000259" key="1">
    <source>
        <dbReference type="Pfam" id="PF04248"/>
    </source>
</evidence>
<dbReference type="PANTHER" id="PTHR34310:SF9">
    <property type="entry name" value="BLR5716 PROTEIN"/>
    <property type="match status" value="1"/>
</dbReference>
<keyword evidence="3" id="KW-1185">Reference proteome</keyword>
<dbReference type="PANTHER" id="PTHR34310">
    <property type="entry name" value="DUF427 DOMAIN PROTEIN (AFU_ORTHOLOGUE AFUA_3G02220)"/>
    <property type="match status" value="1"/>
</dbReference>
<accession>A0A084QV66</accession>
<reference evidence="2 3" key="1">
    <citation type="journal article" date="2014" name="BMC Genomics">
        <title>Comparative genome sequencing reveals chemotype-specific gene clusters in the toxigenic black mold Stachybotrys.</title>
        <authorList>
            <person name="Semeiks J."/>
            <person name="Borek D."/>
            <person name="Otwinowski Z."/>
            <person name="Grishin N.V."/>
        </authorList>
    </citation>
    <scope>NUCLEOTIDE SEQUENCE [LARGE SCALE GENOMIC DNA]</scope>
    <source>
        <strain evidence="2 3">IBT 40285</strain>
    </source>
</reference>
<dbReference type="InParanoid" id="A0A084QV66"/>
<dbReference type="Gene3D" id="2.170.150.40">
    <property type="entry name" value="Domain of unknown function (DUF427)"/>
    <property type="match status" value="2"/>
</dbReference>
<dbReference type="EMBL" id="KL660089">
    <property type="protein sequence ID" value="KFA67851.1"/>
    <property type="molecule type" value="Genomic_DNA"/>
</dbReference>
<sequence length="281" mass="32168">MADLLQLGERLLRDGPKKLQPACRRVRVIHNGTAIVDTTKAYYVWEHDYYPQFYIPLSDLKHSEWNDGEHATVKVENGDELVAFQVNLVVPGDGGRQEARTDRVLRFDRHDGSDKGTSDEKQSNAYQLLGLVRLDFGSFDLWLEEDEPIYVHPKDPFKRLDLLPSTLPIEVRVDGRTVAKATSAVHLHETSLPVRFYLPLASVDQSVLRPSELKTKCPYKGEAEYYHVDLGDGRVFKDIVWYYRYPISDSAKIAGLLCFYNEKVDILLDGELLERPKTKFG</sequence>
<protein>
    <recommendedName>
        <fullName evidence="1">DUF427 domain-containing protein</fullName>
    </recommendedName>
</protein>
<evidence type="ECO:0000313" key="2">
    <source>
        <dbReference type="EMBL" id="KFA67851.1"/>
    </source>
</evidence>
<dbReference type="InterPro" id="IPR038694">
    <property type="entry name" value="DUF427_sf"/>
</dbReference>
<dbReference type="HOGENOM" id="CLU_059611_1_1_1"/>
<name>A0A084QV66_STAC4</name>
<dbReference type="Pfam" id="PF04248">
    <property type="entry name" value="NTP_transf_9"/>
    <property type="match status" value="2"/>
</dbReference>
<gene>
    <name evidence="2" type="ORF">S40285_08999</name>
</gene>
<organism evidence="2 3">
    <name type="scientific">Stachybotrys chlorohalonatus (strain IBT 40285)</name>
    <dbReference type="NCBI Taxonomy" id="1283841"/>
    <lineage>
        <taxon>Eukaryota</taxon>
        <taxon>Fungi</taxon>
        <taxon>Dikarya</taxon>
        <taxon>Ascomycota</taxon>
        <taxon>Pezizomycotina</taxon>
        <taxon>Sordariomycetes</taxon>
        <taxon>Hypocreomycetidae</taxon>
        <taxon>Hypocreales</taxon>
        <taxon>Stachybotryaceae</taxon>
        <taxon>Stachybotrys</taxon>
    </lineage>
</organism>
<dbReference type="AlphaFoldDB" id="A0A084QV66"/>
<evidence type="ECO:0000313" key="3">
    <source>
        <dbReference type="Proteomes" id="UP000028524"/>
    </source>
</evidence>
<feature type="domain" description="DUF427" evidence="1">
    <location>
        <begin position="26"/>
        <end position="70"/>
    </location>
</feature>
<dbReference type="OrthoDB" id="18996at2759"/>
<dbReference type="Proteomes" id="UP000028524">
    <property type="component" value="Unassembled WGS sequence"/>
</dbReference>
<dbReference type="InterPro" id="IPR007361">
    <property type="entry name" value="DUF427"/>
</dbReference>
<dbReference type="OMA" id="PYKGVAN"/>